<dbReference type="EMBL" id="JAVRQU010000010">
    <property type="protein sequence ID" value="KAK5697981.1"/>
    <property type="molecule type" value="Genomic_DNA"/>
</dbReference>
<evidence type="ECO:0000313" key="3">
    <source>
        <dbReference type="Proteomes" id="UP001310594"/>
    </source>
</evidence>
<evidence type="ECO:0000313" key="2">
    <source>
        <dbReference type="EMBL" id="KAK5697981.1"/>
    </source>
</evidence>
<evidence type="ECO:0000256" key="1">
    <source>
        <dbReference type="SAM" id="MobiDB-lite"/>
    </source>
</evidence>
<feature type="region of interest" description="Disordered" evidence="1">
    <location>
        <begin position="1"/>
        <end position="20"/>
    </location>
</feature>
<comment type="caution">
    <text evidence="2">The sequence shown here is derived from an EMBL/GenBank/DDBJ whole genome shotgun (WGS) entry which is preliminary data.</text>
</comment>
<name>A0AAN7WFD0_9PEZI</name>
<reference evidence="2" key="1">
    <citation type="submission" date="2023-08" db="EMBL/GenBank/DDBJ databases">
        <title>Black Yeasts Isolated from many extreme environments.</title>
        <authorList>
            <person name="Coleine C."/>
            <person name="Stajich J.E."/>
            <person name="Selbmann L."/>
        </authorList>
    </citation>
    <scope>NUCLEOTIDE SEQUENCE</scope>
    <source>
        <strain evidence="2">CCFEE 5810</strain>
    </source>
</reference>
<organism evidence="2 3">
    <name type="scientific">Elasticomyces elasticus</name>
    <dbReference type="NCBI Taxonomy" id="574655"/>
    <lineage>
        <taxon>Eukaryota</taxon>
        <taxon>Fungi</taxon>
        <taxon>Dikarya</taxon>
        <taxon>Ascomycota</taxon>
        <taxon>Pezizomycotina</taxon>
        <taxon>Dothideomycetes</taxon>
        <taxon>Dothideomycetidae</taxon>
        <taxon>Mycosphaerellales</taxon>
        <taxon>Teratosphaeriaceae</taxon>
        <taxon>Elasticomyces</taxon>
    </lineage>
</organism>
<dbReference type="AlphaFoldDB" id="A0AAN7WFD0"/>
<sequence>MATDTRKMKDDKEHIGEKSKQGHFRLLDLPPELQLRIFECSVCHDGPIVITNHETLGKVPVDDSIDHTRPAITLYSVARPTQPALTRTCRSIRADALKF</sequence>
<proteinExistence type="predicted"/>
<protein>
    <recommendedName>
        <fullName evidence="4">F-box domain-containing protein</fullName>
    </recommendedName>
</protein>
<evidence type="ECO:0008006" key="4">
    <source>
        <dbReference type="Google" id="ProtNLM"/>
    </source>
</evidence>
<gene>
    <name evidence="2" type="ORF">LTR97_006941</name>
</gene>
<dbReference type="Proteomes" id="UP001310594">
    <property type="component" value="Unassembled WGS sequence"/>
</dbReference>
<accession>A0AAN7WFD0</accession>